<keyword evidence="1" id="KW-0547">Nucleotide-binding</keyword>
<dbReference type="PROSITE" id="PS50893">
    <property type="entry name" value="ABC_TRANSPORTER_2"/>
    <property type="match status" value="1"/>
</dbReference>
<dbReference type="SMART" id="SM00382">
    <property type="entry name" value="AAA"/>
    <property type="match status" value="1"/>
</dbReference>
<dbReference type="PANTHER" id="PTHR43582">
    <property type="entry name" value="LINEARMYCIN RESISTANCE ATP-BINDING PROTEIN LNRL"/>
    <property type="match status" value="1"/>
</dbReference>
<proteinExistence type="predicted"/>
<dbReference type="GO" id="GO:0016887">
    <property type="term" value="F:ATP hydrolysis activity"/>
    <property type="evidence" value="ECO:0007669"/>
    <property type="project" value="InterPro"/>
</dbReference>
<dbReference type="RefSeq" id="WP_183699932.1">
    <property type="nucleotide sequence ID" value="NZ_JACHFE010000002.1"/>
</dbReference>
<organism evidence="4 5">
    <name type="scientific">Marinobacter oulmenensis</name>
    <dbReference type="NCBI Taxonomy" id="643747"/>
    <lineage>
        <taxon>Bacteria</taxon>
        <taxon>Pseudomonadati</taxon>
        <taxon>Pseudomonadota</taxon>
        <taxon>Gammaproteobacteria</taxon>
        <taxon>Pseudomonadales</taxon>
        <taxon>Marinobacteraceae</taxon>
        <taxon>Marinobacter</taxon>
    </lineage>
</organism>
<dbReference type="Gene3D" id="3.40.50.300">
    <property type="entry name" value="P-loop containing nucleotide triphosphate hydrolases"/>
    <property type="match status" value="1"/>
</dbReference>
<evidence type="ECO:0000259" key="3">
    <source>
        <dbReference type="PROSITE" id="PS50893"/>
    </source>
</evidence>
<dbReference type="InterPro" id="IPR003593">
    <property type="entry name" value="AAA+_ATPase"/>
</dbReference>
<sequence>MIAINHLEFSYSPSASPVLRGIELDIADRALFGLLGPNGAGKTTLLSILAGLIDCPAGRVFVDGLDLVTPRARQQARLSLVPQEYAFYLPLTVRENLQFFAGVQGVPGSEVDQRVSEAVSLTSLEERLDHRAGKLSGGLKRRLNLAIGLLNRPRLLLLDEPTVGIDPHSRHFILETIRRLGEQGTTVIYTSHYMEEVEELCDRVAIMDHGRILRQGTLAELLAGQSGSLESLFLDLTARGLRD</sequence>
<dbReference type="Pfam" id="PF00005">
    <property type="entry name" value="ABC_tran"/>
    <property type="match status" value="1"/>
</dbReference>
<dbReference type="Proteomes" id="UP000591735">
    <property type="component" value="Unassembled WGS sequence"/>
</dbReference>
<dbReference type="AlphaFoldDB" id="A0A840UC37"/>
<gene>
    <name evidence="4" type="ORF">HNR38_000743</name>
</gene>
<dbReference type="EMBL" id="JACHFE010000002">
    <property type="protein sequence ID" value="MBB5320271.1"/>
    <property type="molecule type" value="Genomic_DNA"/>
</dbReference>
<evidence type="ECO:0000256" key="1">
    <source>
        <dbReference type="ARBA" id="ARBA00022741"/>
    </source>
</evidence>
<dbReference type="InterPro" id="IPR003439">
    <property type="entry name" value="ABC_transporter-like_ATP-bd"/>
</dbReference>
<dbReference type="InterPro" id="IPR027417">
    <property type="entry name" value="P-loop_NTPase"/>
</dbReference>
<protein>
    <submittedName>
        <fullName evidence="4">ABC-2 type transport system ATP-binding protein</fullName>
    </submittedName>
</protein>
<name>A0A840UC37_9GAMM</name>
<dbReference type="PANTHER" id="PTHR43582:SF2">
    <property type="entry name" value="LINEARMYCIN RESISTANCE ATP-BINDING PROTEIN LNRL"/>
    <property type="match status" value="1"/>
</dbReference>
<evidence type="ECO:0000313" key="4">
    <source>
        <dbReference type="EMBL" id="MBB5320271.1"/>
    </source>
</evidence>
<dbReference type="SUPFAM" id="SSF52540">
    <property type="entry name" value="P-loop containing nucleoside triphosphate hydrolases"/>
    <property type="match status" value="1"/>
</dbReference>
<evidence type="ECO:0000313" key="5">
    <source>
        <dbReference type="Proteomes" id="UP000591735"/>
    </source>
</evidence>
<accession>A0A840UC37</accession>
<keyword evidence="2 4" id="KW-0067">ATP-binding</keyword>
<reference evidence="4 5" key="1">
    <citation type="submission" date="2020-08" db="EMBL/GenBank/DDBJ databases">
        <title>Genomic Encyclopedia of Type Strains, Phase IV (KMG-IV): sequencing the most valuable type-strain genomes for metagenomic binning, comparative biology and taxonomic classification.</title>
        <authorList>
            <person name="Goeker M."/>
        </authorList>
    </citation>
    <scope>NUCLEOTIDE SEQUENCE [LARGE SCALE GENOMIC DNA]</scope>
    <source>
        <strain evidence="4 5">DSM 22359</strain>
    </source>
</reference>
<comment type="caution">
    <text evidence="4">The sequence shown here is derived from an EMBL/GenBank/DDBJ whole genome shotgun (WGS) entry which is preliminary data.</text>
</comment>
<keyword evidence="5" id="KW-1185">Reference proteome</keyword>
<dbReference type="GO" id="GO:0005524">
    <property type="term" value="F:ATP binding"/>
    <property type="evidence" value="ECO:0007669"/>
    <property type="project" value="UniProtKB-KW"/>
</dbReference>
<feature type="domain" description="ABC transporter" evidence="3">
    <location>
        <begin position="2"/>
        <end position="234"/>
    </location>
</feature>
<evidence type="ECO:0000256" key="2">
    <source>
        <dbReference type="ARBA" id="ARBA00022840"/>
    </source>
</evidence>